<evidence type="ECO:0000313" key="1">
    <source>
        <dbReference type="EMBL" id="QID06580.1"/>
    </source>
</evidence>
<dbReference type="InterPro" id="IPR043840">
    <property type="entry name" value="DUF5868"/>
</dbReference>
<proteinExistence type="predicted"/>
<dbReference type="Pfam" id="PF19186">
    <property type="entry name" value="DUF5868"/>
    <property type="match status" value="1"/>
</dbReference>
<name>A0A6G6ADR9_9VIRU</name>
<organism evidence="1">
    <name type="scientific">Borely moumouvirus</name>
    <dbReference type="NCBI Taxonomy" id="2712067"/>
    <lineage>
        <taxon>Viruses</taxon>
        <taxon>Varidnaviria</taxon>
        <taxon>Bamfordvirae</taxon>
        <taxon>Nucleocytoviricota</taxon>
        <taxon>Megaviricetes</taxon>
        <taxon>Imitervirales</taxon>
        <taxon>Mimiviridae</taxon>
        <taxon>Megamimivirinae</taxon>
        <taxon>Moumouvirus</taxon>
    </lineage>
</organism>
<dbReference type="EMBL" id="MN175499">
    <property type="protein sequence ID" value="QID06580.1"/>
    <property type="molecule type" value="Genomic_DNA"/>
</dbReference>
<protein>
    <submittedName>
        <fullName evidence="1">Uncharacterized protein</fullName>
    </submittedName>
</protein>
<reference evidence="1" key="1">
    <citation type="submission" date="2019-07" db="EMBL/GenBank/DDBJ databases">
        <title>The discovery of a new lineage B mimivirus raises questions about particles surface fibrils.</title>
        <authorList>
            <person name="Silva L.K.S."/>
            <person name="Rodrigues R.A.L."/>
            <person name="Andrade A.C.S.P."/>
            <person name="Hikida H."/>
            <person name="Andreani J."/>
            <person name="Levasseur A."/>
            <person name="La Scola B."/>
            <person name="Abrahao J.S."/>
        </authorList>
    </citation>
    <scope>NUCLEOTIDE SEQUENCE</scope>
    <source>
        <strain evidence="1">B60</strain>
    </source>
</reference>
<accession>A0A6G6ADR9</accession>
<sequence>MKYIVNNFIDLGKKESIIIYNLESIFQYIYQQIPLDYDKMKKIYKHVQVSYKKTYHGLELIPNDTEDNIYVYKFNSKLKTLSFELSINDINTDLIKQIHEFISKKSPEKLYLKNIKKIKLINNNDFNKSNEEILELDYRLHFWPEYIIDGNNLSFHDLIISAYKIKSHKFNVFDEIFLGLDKDNFFISLNGNTKEITVVINFYHNSNYSKRWKKYFILD</sequence>